<evidence type="ECO:0008006" key="3">
    <source>
        <dbReference type="Google" id="ProtNLM"/>
    </source>
</evidence>
<dbReference type="SUPFAM" id="SSF56112">
    <property type="entry name" value="Protein kinase-like (PK-like)"/>
    <property type="match status" value="1"/>
</dbReference>
<proteinExistence type="predicted"/>
<keyword evidence="2" id="KW-1185">Reference proteome</keyword>
<accession>A0ABQ5KUC8</accession>
<dbReference type="Gene3D" id="1.10.510.10">
    <property type="entry name" value="Transferase(Phosphotransferase) domain 1"/>
    <property type="match status" value="1"/>
</dbReference>
<protein>
    <recommendedName>
        <fullName evidence="3">Protein kinase domain-containing protein</fullName>
    </recommendedName>
</protein>
<name>A0ABQ5KUC8_9EUKA</name>
<comment type="caution">
    <text evidence="1">The sequence shown here is derived from an EMBL/GenBank/DDBJ whole genome shotgun (WGS) entry which is preliminary data.</text>
</comment>
<evidence type="ECO:0000313" key="1">
    <source>
        <dbReference type="EMBL" id="GKT36060.1"/>
    </source>
</evidence>
<dbReference type="InterPro" id="IPR011009">
    <property type="entry name" value="Kinase-like_dom_sf"/>
</dbReference>
<gene>
    <name evidence="1" type="ORF">ADUPG1_009092</name>
</gene>
<evidence type="ECO:0000313" key="2">
    <source>
        <dbReference type="Proteomes" id="UP001057375"/>
    </source>
</evidence>
<dbReference type="EMBL" id="BQXS01011132">
    <property type="protein sequence ID" value="GKT36060.1"/>
    <property type="molecule type" value="Genomic_DNA"/>
</dbReference>
<organism evidence="1 2">
    <name type="scientific">Aduncisulcus paluster</name>
    <dbReference type="NCBI Taxonomy" id="2918883"/>
    <lineage>
        <taxon>Eukaryota</taxon>
        <taxon>Metamonada</taxon>
        <taxon>Carpediemonas-like organisms</taxon>
        <taxon>Aduncisulcus</taxon>
    </lineage>
</organism>
<sequence>MSIRLFDLKPQNVLVDSSGNGLLCDFEGAVDCSERTMRVMSQTMRMQPNSSLHQRLSDIFQLWEQSDSESFIPMPDELSAIVSACTTRDTPQSRPTAIQLLSNMYFL</sequence>
<dbReference type="Proteomes" id="UP001057375">
    <property type="component" value="Unassembled WGS sequence"/>
</dbReference>
<reference evidence="1" key="1">
    <citation type="submission" date="2022-03" db="EMBL/GenBank/DDBJ databases">
        <title>Draft genome sequence of Aduncisulcus paluster, a free-living microaerophilic Fornicata.</title>
        <authorList>
            <person name="Yuyama I."/>
            <person name="Kume K."/>
            <person name="Tamura T."/>
            <person name="Inagaki Y."/>
            <person name="Hashimoto T."/>
        </authorList>
    </citation>
    <scope>NUCLEOTIDE SEQUENCE</scope>
    <source>
        <strain evidence="1">NY0171</strain>
    </source>
</reference>